<organism evidence="2 3">
    <name type="scientific">Aplosporella prunicola CBS 121167</name>
    <dbReference type="NCBI Taxonomy" id="1176127"/>
    <lineage>
        <taxon>Eukaryota</taxon>
        <taxon>Fungi</taxon>
        <taxon>Dikarya</taxon>
        <taxon>Ascomycota</taxon>
        <taxon>Pezizomycotina</taxon>
        <taxon>Dothideomycetes</taxon>
        <taxon>Dothideomycetes incertae sedis</taxon>
        <taxon>Botryosphaeriales</taxon>
        <taxon>Aplosporellaceae</taxon>
        <taxon>Aplosporella</taxon>
    </lineage>
</organism>
<dbReference type="Proteomes" id="UP000799438">
    <property type="component" value="Unassembled WGS sequence"/>
</dbReference>
<dbReference type="EMBL" id="ML995482">
    <property type="protein sequence ID" value="KAF2143175.1"/>
    <property type="molecule type" value="Genomic_DNA"/>
</dbReference>
<evidence type="ECO:0000256" key="1">
    <source>
        <dbReference type="SAM" id="MobiDB-lite"/>
    </source>
</evidence>
<dbReference type="OrthoDB" id="2935237at2759"/>
<gene>
    <name evidence="2" type="ORF">K452DRAFT_296961</name>
</gene>
<keyword evidence="3" id="KW-1185">Reference proteome</keyword>
<feature type="region of interest" description="Disordered" evidence="1">
    <location>
        <begin position="1"/>
        <end position="24"/>
    </location>
</feature>
<proteinExistence type="predicted"/>
<evidence type="ECO:0000313" key="3">
    <source>
        <dbReference type="Proteomes" id="UP000799438"/>
    </source>
</evidence>
<dbReference type="GeneID" id="54299465"/>
<sequence length="352" mass="42203">MEKNEVSLVETVSKDENQQNKTETLPLPKSEAFQDETLLSILCGDEWGWSGWIYRDIVKFEPDGTGMFQILGEFQCYLSLEFAWKAAGSTDIMQKIDRHSDPRTEPQIITRFELEITLSRRYPPCWEWYFNKPWSRGNAKSLTDEAFEPRVISFWIEQGHFPAPIEIGPPTALSWLWPAKQTFRYGEFALRLHFEPSLYPARHHWRDPENGDGNIRKSWGWHELVSRELPLPKDPQKQCYRLEFPDPQKQCYGLVFPDSRPSWLRERWADLVDIVNGEYHIKQRQSGFHSIEQEKFYRRLERQVEWFEHQEGERSKSELEQIRKAREWIEEGRQREREMMEKNEKEMTDEKK</sequence>
<reference evidence="2" key="1">
    <citation type="journal article" date="2020" name="Stud. Mycol.">
        <title>101 Dothideomycetes genomes: a test case for predicting lifestyles and emergence of pathogens.</title>
        <authorList>
            <person name="Haridas S."/>
            <person name="Albert R."/>
            <person name="Binder M."/>
            <person name="Bloem J."/>
            <person name="Labutti K."/>
            <person name="Salamov A."/>
            <person name="Andreopoulos B."/>
            <person name="Baker S."/>
            <person name="Barry K."/>
            <person name="Bills G."/>
            <person name="Bluhm B."/>
            <person name="Cannon C."/>
            <person name="Castanera R."/>
            <person name="Culley D."/>
            <person name="Daum C."/>
            <person name="Ezra D."/>
            <person name="Gonzalez J."/>
            <person name="Henrissat B."/>
            <person name="Kuo A."/>
            <person name="Liang C."/>
            <person name="Lipzen A."/>
            <person name="Lutzoni F."/>
            <person name="Magnuson J."/>
            <person name="Mondo S."/>
            <person name="Nolan M."/>
            <person name="Ohm R."/>
            <person name="Pangilinan J."/>
            <person name="Park H.-J."/>
            <person name="Ramirez L."/>
            <person name="Alfaro M."/>
            <person name="Sun H."/>
            <person name="Tritt A."/>
            <person name="Yoshinaga Y."/>
            <person name="Zwiers L.-H."/>
            <person name="Turgeon B."/>
            <person name="Goodwin S."/>
            <person name="Spatafora J."/>
            <person name="Crous P."/>
            <person name="Grigoriev I."/>
        </authorList>
    </citation>
    <scope>NUCLEOTIDE SEQUENCE</scope>
    <source>
        <strain evidence="2">CBS 121167</strain>
    </source>
</reference>
<dbReference type="AlphaFoldDB" id="A0A6A6BIP2"/>
<evidence type="ECO:0000313" key="2">
    <source>
        <dbReference type="EMBL" id="KAF2143175.1"/>
    </source>
</evidence>
<dbReference type="RefSeq" id="XP_033398887.1">
    <property type="nucleotide sequence ID" value="XM_033541968.1"/>
</dbReference>
<accession>A0A6A6BIP2</accession>
<protein>
    <submittedName>
        <fullName evidence="2">Uncharacterized protein</fullName>
    </submittedName>
</protein>
<name>A0A6A6BIP2_9PEZI</name>
<feature type="region of interest" description="Disordered" evidence="1">
    <location>
        <begin position="333"/>
        <end position="352"/>
    </location>
</feature>